<reference evidence="8 9" key="2">
    <citation type="journal article" date="2019" name="Nat. Med.">
        <title>A library of human gut bacterial isolates paired with longitudinal multiomics data enables mechanistic microbiome research.</title>
        <authorList>
            <person name="Poyet M."/>
            <person name="Groussin M."/>
            <person name="Gibbons S.M."/>
            <person name="Avila-Pacheco J."/>
            <person name="Jiang X."/>
            <person name="Kearney S.M."/>
            <person name="Perrotta A.R."/>
            <person name="Berdy B."/>
            <person name="Zhao S."/>
            <person name="Lieberman T.D."/>
            <person name="Swanson P.K."/>
            <person name="Smith M."/>
            <person name="Roesemann S."/>
            <person name="Alexander J.E."/>
            <person name="Rich S.A."/>
            <person name="Livny J."/>
            <person name="Vlamakis H."/>
            <person name="Clish C."/>
            <person name="Bullock K."/>
            <person name="Deik A."/>
            <person name="Scott J."/>
            <person name="Pierce K.A."/>
            <person name="Xavier R.J."/>
            <person name="Alm E.J."/>
        </authorList>
    </citation>
    <scope>NUCLEOTIDE SEQUENCE [LARGE SCALE GENOMIC DNA]</scope>
    <source>
        <strain evidence="6 9">BIOML-A2</strain>
        <strain evidence="5 8">BIOML-A6</strain>
    </source>
</reference>
<dbReference type="InterPro" id="IPR010992">
    <property type="entry name" value="IHF-like_DNA-bd_dom_sf"/>
</dbReference>
<dbReference type="EMBL" id="VWAK01000004">
    <property type="protein sequence ID" value="KAA5232054.1"/>
    <property type="molecule type" value="Genomic_DNA"/>
</dbReference>
<dbReference type="Pfam" id="PF18291">
    <property type="entry name" value="HU-HIG"/>
    <property type="match status" value="1"/>
</dbReference>
<feature type="domain" description="HU" evidence="3">
    <location>
        <begin position="23"/>
        <end position="124"/>
    </location>
</feature>
<dbReference type="AlphaFoldDB" id="A0A174IG72"/>
<dbReference type="EMBL" id="CYZH01000018">
    <property type="protein sequence ID" value="CUO85451.1"/>
    <property type="molecule type" value="Genomic_DNA"/>
</dbReference>
<dbReference type="Proteomes" id="UP000440198">
    <property type="component" value="Unassembled WGS sequence"/>
</dbReference>
<evidence type="ECO:0000313" key="5">
    <source>
        <dbReference type="EMBL" id="KAA5232054.1"/>
    </source>
</evidence>
<gene>
    <name evidence="4" type="ORF">ERS852397_02958</name>
    <name evidence="6" type="ORF">F2Z09_05675</name>
    <name evidence="5" type="ORF">F2Z22_04545</name>
</gene>
<protein>
    <submittedName>
        <fullName evidence="4 5">DNA-binding protein</fullName>
    </submittedName>
</protein>
<evidence type="ECO:0000256" key="2">
    <source>
        <dbReference type="SAM" id="MobiDB-lite"/>
    </source>
</evidence>
<dbReference type="STRING" id="338188.ERS852397_02958"/>
<evidence type="ECO:0000313" key="6">
    <source>
        <dbReference type="EMBL" id="KAA5259026.1"/>
    </source>
</evidence>
<keyword evidence="9" id="KW-1185">Reference proteome</keyword>
<organism evidence="4 7">
    <name type="scientific">Bacteroides finegoldii</name>
    <dbReference type="NCBI Taxonomy" id="338188"/>
    <lineage>
        <taxon>Bacteria</taxon>
        <taxon>Pseudomonadati</taxon>
        <taxon>Bacteroidota</taxon>
        <taxon>Bacteroidia</taxon>
        <taxon>Bacteroidales</taxon>
        <taxon>Bacteroidaceae</taxon>
        <taxon>Bacteroides</taxon>
    </lineage>
</organism>
<feature type="compositionally biased region" description="Acidic residues" evidence="2">
    <location>
        <begin position="164"/>
        <end position="177"/>
    </location>
</feature>
<evidence type="ECO:0000259" key="3">
    <source>
        <dbReference type="Pfam" id="PF18291"/>
    </source>
</evidence>
<dbReference type="Proteomes" id="UP000095517">
    <property type="component" value="Unassembled WGS sequence"/>
</dbReference>
<dbReference type="InterPro" id="IPR041607">
    <property type="entry name" value="HU-HIG"/>
</dbReference>
<dbReference type="Proteomes" id="UP000421791">
    <property type="component" value="Unassembled WGS sequence"/>
</dbReference>
<dbReference type="GO" id="GO:0003677">
    <property type="term" value="F:DNA binding"/>
    <property type="evidence" value="ECO:0007669"/>
    <property type="project" value="UniProtKB-KW"/>
</dbReference>
<evidence type="ECO:0000313" key="8">
    <source>
        <dbReference type="Proteomes" id="UP000421791"/>
    </source>
</evidence>
<evidence type="ECO:0000313" key="7">
    <source>
        <dbReference type="Proteomes" id="UP000095517"/>
    </source>
</evidence>
<evidence type="ECO:0000256" key="1">
    <source>
        <dbReference type="ARBA" id="ARBA00023125"/>
    </source>
</evidence>
<dbReference type="GeneID" id="92988440"/>
<name>A0A174IG72_9BACE</name>
<dbReference type="RefSeq" id="WP_007753249.1">
    <property type="nucleotide sequence ID" value="NZ_CABIXA010000018.1"/>
</dbReference>
<evidence type="ECO:0000313" key="9">
    <source>
        <dbReference type="Proteomes" id="UP000440198"/>
    </source>
</evidence>
<dbReference type="EMBL" id="VWAG01000006">
    <property type="protein sequence ID" value="KAA5259026.1"/>
    <property type="molecule type" value="Genomic_DNA"/>
</dbReference>
<proteinExistence type="predicted"/>
<keyword evidence="1 4" id="KW-0238">DNA-binding</keyword>
<reference evidence="4 7" key="1">
    <citation type="submission" date="2015-09" db="EMBL/GenBank/DDBJ databases">
        <authorList>
            <consortium name="Pathogen Informatics"/>
        </authorList>
    </citation>
    <scope>NUCLEOTIDE SEQUENCE [LARGE SCALE GENOMIC DNA]</scope>
    <source>
        <strain evidence="4 7">2789STDY5608840</strain>
    </source>
</reference>
<accession>A0A174IG72</accession>
<feature type="region of interest" description="Disordered" evidence="2">
    <location>
        <begin position="140"/>
        <end position="177"/>
    </location>
</feature>
<sequence>MATVTVVRYKRRKRISDADSPMVFALKPKSGESKIYSIEALAREIETIGSLSVEDVSHVMKSFVRAMKKVLVAGNKVKVEGLGIFYTTLTCPGVELEKDCTVKSITRVNLRFKVDNSLRLANDSTATTRGGDNNMVFELLSDKKNAAGGDGGSPDNPNGSGGGEDGDNNGEAPDPAE</sequence>
<dbReference type="SUPFAM" id="SSF47729">
    <property type="entry name" value="IHF-like DNA-binding proteins"/>
    <property type="match status" value="1"/>
</dbReference>
<evidence type="ECO:0000313" key="4">
    <source>
        <dbReference type="EMBL" id="CUO85451.1"/>
    </source>
</evidence>